<evidence type="ECO:0008006" key="4">
    <source>
        <dbReference type="Google" id="ProtNLM"/>
    </source>
</evidence>
<protein>
    <recommendedName>
        <fullName evidence="4">Transposase</fullName>
    </recommendedName>
</protein>
<gene>
    <name evidence="2" type="ORF">GCM10023209_05160</name>
</gene>
<accession>A0ABP9KUZ3</accession>
<evidence type="ECO:0000313" key="2">
    <source>
        <dbReference type="EMBL" id="GAA5066487.1"/>
    </source>
</evidence>
<feature type="region of interest" description="Disordered" evidence="1">
    <location>
        <begin position="24"/>
        <end position="55"/>
    </location>
</feature>
<organism evidence="2 3">
    <name type="scientific">[Roseibacterium] beibuensis</name>
    <dbReference type="NCBI Taxonomy" id="1193142"/>
    <lineage>
        <taxon>Bacteria</taxon>
        <taxon>Pseudomonadati</taxon>
        <taxon>Pseudomonadota</taxon>
        <taxon>Alphaproteobacteria</taxon>
        <taxon>Rhodobacterales</taxon>
        <taxon>Roseobacteraceae</taxon>
        <taxon>Roseicyclus</taxon>
    </lineage>
</organism>
<reference evidence="3" key="1">
    <citation type="journal article" date="2019" name="Int. J. Syst. Evol. Microbiol.">
        <title>The Global Catalogue of Microorganisms (GCM) 10K type strain sequencing project: providing services to taxonomists for standard genome sequencing and annotation.</title>
        <authorList>
            <consortium name="The Broad Institute Genomics Platform"/>
            <consortium name="The Broad Institute Genome Sequencing Center for Infectious Disease"/>
            <person name="Wu L."/>
            <person name="Ma J."/>
        </authorList>
    </citation>
    <scope>NUCLEOTIDE SEQUENCE [LARGE SCALE GENOMIC DNA]</scope>
    <source>
        <strain evidence="3">JCM 18015</strain>
    </source>
</reference>
<dbReference type="EMBL" id="BAABHW010000001">
    <property type="protein sequence ID" value="GAA5066487.1"/>
    <property type="molecule type" value="Genomic_DNA"/>
</dbReference>
<sequence>MRQPDPAMGFPSREKAVTAKYIQHQPRETPGSCNRSTPQVAADQMTGSAPQTSAM</sequence>
<dbReference type="Proteomes" id="UP001499910">
    <property type="component" value="Unassembled WGS sequence"/>
</dbReference>
<comment type="caution">
    <text evidence="2">The sequence shown here is derived from an EMBL/GenBank/DDBJ whole genome shotgun (WGS) entry which is preliminary data.</text>
</comment>
<keyword evidence="3" id="KW-1185">Reference proteome</keyword>
<evidence type="ECO:0000256" key="1">
    <source>
        <dbReference type="SAM" id="MobiDB-lite"/>
    </source>
</evidence>
<name>A0ABP9KUZ3_9RHOB</name>
<proteinExistence type="predicted"/>
<feature type="compositionally biased region" description="Polar residues" evidence="1">
    <location>
        <begin position="31"/>
        <end position="55"/>
    </location>
</feature>
<evidence type="ECO:0000313" key="3">
    <source>
        <dbReference type="Proteomes" id="UP001499910"/>
    </source>
</evidence>